<accession>A0A7V1EH35</accession>
<dbReference type="SUPFAM" id="SSF53474">
    <property type="entry name" value="alpha/beta-Hydrolases"/>
    <property type="match status" value="1"/>
</dbReference>
<comment type="caution">
    <text evidence="4">The sequence shown here is derived from an EMBL/GenBank/DDBJ whole genome shotgun (WGS) entry which is preliminary data.</text>
</comment>
<dbReference type="Pfam" id="PF02230">
    <property type="entry name" value="Abhydrolase_2"/>
    <property type="match status" value="1"/>
</dbReference>
<dbReference type="NCBIfam" id="NF047558">
    <property type="entry name" value="TPR_END_plus"/>
    <property type="match status" value="1"/>
</dbReference>
<feature type="domain" description="Phospholipase/carboxylesterase/thioesterase" evidence="3">
    <location>
        <begin position="168"/>
        <end position="250"/>
    </location>
</feature>
<keyword evidence="2" id="KW-0175">Coiled coil</keyword>
<dbReference type="PANTHER" id="PTHR43037:SF1">
    <property type="entry name" value="BLL1128 PROTEIN"/>
    <property type="match status" value="1"/>
</dbReference>
<proteinExistence type="predicted"/>
<protein>
    <recommendedName>
        <fullName evidence="3">Phospholipase/carboxylesterase/thioesterase domain-containing protein</fullName>
    </recommendedName>
</protein>
<dbReference type="InterPro" id="IPR011990">
    <property type="entry name" value="TPR-like_helical_dom_sf"/>
</dbReference>
<dbReference type="InterPro" id="IPR003140">
    <property type="entry name" value="PLipase/COase/thioEstase"/>
</dbReference>
<dbReference type="GO" id="GO:0016787">
    <property type="term" value="F:hydrolase activity"/>
    <property type="evidence" value="ECO:0007669"/>
    <property type="project" value="InterPro"/>
</dbReference>
<gene>
    <name evidence="4" type="ORF">ENP86_01235</name>
</gene>
<evidence type="ECO:0000313" key="4">
    <source>
        <dbReference type="EMBL" id="HDY58171.1"/>
    </source>
</evidence>
<evidence type="ECO:0000256" key="1">
    <source>
        <dbReference type="ARBA" id="ARBA00022729"/>
    </source>
</evidence>
<dbReference type="InterPro" id="IPR050955">
    <property type="entry name" value="Plant_Biomass_Hydrol_Est"/>
</dbReference>
<name>A0A7V1EH35_UNCW3</name>
<feature type="coiled-coil region" evidence="2">
    <location>
        <begin position="73"/>
        <end position="100"/>
    </location>
</feature>
<evidence type="ECO:0000259" key="3">
    <source>
        <dbReference type="Pfam" id="PF02230"/>
    </source>
</evidence>
<dbReference type="Gene3D" id="3.40.50.1820">
    <property type="entry name" value="alpha/beta hydrolase"/>
    <property type="match status" value="1"/>
</dbReference>
<sequence length="300" mass="34396">MQVANTALSRGEYQIAIENYKSVLRFRPEHTAVTYNIACCYSLLNNRLEALKWLNKAIDLGLYAFDEDGDLNNIRETKEYKKLLNKANKLLNQMKQTKLRPVVIIPSDYDTNKIYPLLICMHGWGSNPIDLSKNFQKIPDLTGYILCFPYGSQIMGKEIFGWGEGDSAEKRINETIEFIQNRYKIDKERIILLGFSQGGTMAYYMGLKDAELFRGIIAIAGFYDTTFNQYLTNLKDKKIKFVVMIGGDEPEYRIKANLDGLSQLIKAGICVSFQVYAGYGYTIPGDIDFEIRRAIEWVEK</sequence>
<dbReference type="PANTHER" id="PTHR43037">
    <property type="entry name" value="UNNAMED PRODUCT-RELATED"/>
    <property type="match status" value="1"/>
</dbReference>
<organism evidence="4">
    <name type="scientific">candidate division WOR-3 bacterium</name>
    <dbReference type="NCBI Taxonomy" id="2052148"/>
    <lineage>
        <taxon>Bacteria</taxon>
        <taxon>Bacteria division WOR-3</taxon>
    </lineage>
</organism>
<keyword evidence="1" id="KW-0732">Signal</keyword>
<dbReference type="AlphaFoldDB" id="A0A7V1EH35"/>
<reference evidence="4" key="1">
    <citation type="journal article" date="2020" name="mSystems">
        <title>Genome- and Community-Level Interaction Insights into Carbon Utilization and Element Cycling Functions of Hydrothermarchaeota in Hydrothermal Sediment.</title>
        <authorList>
            <person name="Zhou Z."/>
            <person name="Liu Y."/>
            <person name="Xu W."/>
            <person name="Pan J."/>
            <person name="Luo Z.H."/>
            <person name="Li M."/>
        </authorList>
    </citation>
    <scope>NUCLEOTIDE SEQUENCE [LARGE SCALE GENOMIC DNA]</scope>
    <source>
        <strain evidence="4">SpSt-258</strain>
    </source>
</reference>
<dbReference type="InterPro" id="IPR029058">
    <property type="entry name" value="AB_hydrolase_fold"/>
</dbReference>
<dbReference type="EMBL" id="DSKY01000003">
    <property type="protein sequence ID" value="HDY58171.1"/>
    <property type="molecule type" value="Genomic_DNA"/>
</dbReference>
<evidence type="ECO:0000256" key="2">
    <source>
        <dbReference type="SAM" id="Coils"/>
    </source>
</evidence>
<dbReference type="Gene3D" id="1.25.40.10">
    <property type="entry name" value="Tetratricopeptide repeat domain"/>
    <property type="match status" value="1"/>
</dbReference>
<dbReference type="SUPFAM" id="SSF48452">
    <property type="entry name" value="TPR-like"/>
    <property type="match status" value="1"/>
</dbReference>